<dbReference type="EnsemblPlants" id="KQK12559">
    <property type="protein sequence ID" value="KQK12559"/>
    <property type="gene ID" value="BRADI_1g04520v3"/>
</dbReference>
<dbReference type="eggNOG" id="KOG1379">
    <property type="taxonomic scope" value="Eukaryota"/>
</dbReference>
<keyword evidence="3" id="KW-0464">Manganese</keyword>
<dbReference type="InterPro" id="IPR001932">
    <property type="entry name" value="PPM-type_phosphatase-like_dom"/>
</dbReference>
<dbReference type="OMA" id="REPWGNR"/>
<comment type="cofactor">
    <cofactor evidence="3">
        <name>Mn(2+)</name>
        <dbReference type="ChEBI" id="CHEBI:29035"/>
    </cofactor>
</comment>
<proteinExistence type="inferred from homology"/>
<dbReference type="PANTHER" id="PTHR12320">
    <property type="entry name" value="PROTEIN PHOSPHATASE 2C"/>
    <property type="match status" value="1"/>
</dbReference>
<dbReference type="EMBL" id="CM000880">
    <property type="protein sequence ID" value="KQK12559.1"/>
    <property type="molecule type" value="Genomic_DNA"/>
</dbReference>
<evidence type="ECO:0000256" key="3">
    <source>
        <dbReference type="RuleBase" id="RU366020"/>
    </source>
</evidence>
<evidence type="ECO:0000313" key="7">
    <source>
        <dbReference type="Proteomes" id="UP000008810"/>
    </source>
</evidence>
<name>I1GLU6_BRADI</name>
<dbReference type="InterPro" id="IPR036457">
    <property type="entry name" value="PPM-type-like_dom_sf"/>
</dbReference>
<keyword evidence="3" id="KW-0460">Magnesium</keyword>
<dbReference type="SUPFAM" id="SSF81606">
    <property type="entry name" value="PP2C-like"/>
    <property type="match status" value="1"/>
</dbReference>
<comment type="similarity">
    <text evidence="3">Belongs to the PP2C family.</text>
</comment>
<dbReference type="SMART" id="SM00332">
    <property type="entry name" value="PP2Cc"/>
    <property type="match status" value="1"/>
</dbReference>
<comment type="catalytic activity">
    <reaction evidence="2 3">
        <text>O-phospho-L-threonyl-[protein] + H2O = L-threonyl-[protein] + phosphate</text>
        <dbReference type="Rhea" id="RHEA:47004"/>
        <dbReference type="Rhea" id="RHEA-COMP:11060"/>
        <dbReference type="Rhea" id="RHEA-COMP:11605"/>
        <dbReference type="ChEBI" id="CHEBI:15377"/>
        <dbReference type="ChEBI" id="CHEBI:30013"/>
        <dbReference type="ChEBI" id="CHEBI:43474"/>
        <dbReference type="ChEBI" id="CHEBI:61977"/>
        <dbReference type="EC" id="3.1.3.16"/>
    </reaction>
</comment>
<dbReference type="GeneID" id="100823140"/>
<evidence type="ECO:0000256" key="1">
    <source>
        <dbReference type="ARBA" id="ARBA00047761"/>
    </source>
</evidence>
<organism evidence="6">
    <name type="scientific">Brachypodium distachyon</name>
    <name type="common">Purple false brome</name>
    <name type="synonym">Trachynia distachya</name>
    <dbReference type="NCBI Taxonomy" id="15368"/>
    <lineage>
        <taxon>Eukaryota</taxon>
        <taxon>Viridiplantae</taxon>
        <taxon>Streptophyta</taxon>
        <taxon>Embryophyta</taxon>
        <taxon>Tracheophyta</taxon>
        <taxon>Spermatophyta</taxon>
        <taxon>Magnoliopsida</taxon>
        <taxon>Liliopsida</taxon>
        <taxon>Poales</taxon>
        <taxon>Poaceae</taxon>
        <taxon>BOP clade</taxon>
        <taxon>Pooideae</taxon>
        <taxon>Stipodae</taxon>
        <taxon>Brachypodieae</taxon>
        <taxon>Brachypodium</taxon>
    </lineage>
</organism>
<dbReference type="KEGG" id="bdi:100823140"/>
<protein>
    <recommendedName>
        <fullName evidence="3">Protein phosphatase</fullName>
        <ecNumber evidence="3">3.1.3.16</ecNumber>
    </recommendedName>
</protein>
<dbReference type="AlphaFoldDB" id="I1GLU6"/>
<gene>
    <name evidence="6" type="primary">LOC100823140</name>
    <name evidence="5" type="ORF">BRADI_1g04520v3</name>
</gene>
<dbReference type="Pfam" id="PF13672">
    <property type="entry name" value="PP2C_2"/>
    <property type="match status" value="1"/>
</dbReference>
<evidence type="ECO:0000313" key="6">
    <source>
        <dbReference type="EnsemblPlants" id="KQK12559"/>
    </source>
</evidence>
<reference evidence="6" key="3">
    <citation type="submission" date="2018-08" db="UniProtKB">
        <authorList>
            <consortium name="EnsemblPlants"/>
        </authorList>
    </citation>
    <scope>IDENTIFICATION</scope>
    <source>
        <strain evidence="6">cv. Bd21</strain>
    </source>
</reference>
<dbReference type="Gene3D" id="3.60.40.10">
    <property type="entry name" value="PPM-type phosphatase domain"/>
    <property type="match status" value="2"/>
</dbReference>
<evidence type="ECO:0000256" key="2">
    <source>
        <dbReference type="ARBA" id="ARBA00048336"/>
    </source>
</evidence>
<accession>I1GLU6</accession>
<dbReference type="EC" id="3.1.3.16" evidence="3"/>
<dbReference type="GO" id="GO:0046872">
    <property type="term" value="F:metal ion binding"/>
    <property type="evidence" value="ECO:0007669"/>
    <property type="project" value="UniProtKB-UniRule"/>
</dbReference>
<dbReference type="PANTHER" id="PTHR12320:SF79">
    <property type="entry name" value="PROTEIN PHOSPHATASE"/>
    <property type="match status" value="1"/>
</dbReference>
<keyword evidence="3" id="KW-0479">Metal-binding</keyword>
<reference evidence="5 6" key="1">
    <citation type="journal article" date="2010" name="Nature">
        <title>Genome sequencing and analysis of the model grass Brachypodium distachyon.</title>
        <authorList>
            <consortium name="International Brachypodium Initiative"/>
        </authorList>
    </citation>
    <scope>NUCLEOTIDE SEQUENCE [LARGE SCALE GENOMIC DNA]</scope>
    <source>
        <strain evidence="5">Bd21</strain>
        <strain evidence="6">cv. Bd21</strain>
    </source>
</reference>
<evidence type="ECO:0000259" key="4">
    <source>
        <dbReference type="PROSITE" id="PS51746"/>
    </source>
</evidence>
<dbReference type="GO" id="GO:0004722">
    <property type="term" value="F:protein serine/threonine phosphatase activity"/>
    <property type="evidence" value="ECO:0000318"/>
    <property type="project" value="GO_Central"/>
</dbReference>
<dbReference type="RefSeq" id="XP_003564015.1">
    <property type="nucleotide sequence ID" value="XM_003563967.4"/>
</dbReference>
<keyword evidence="3" id="KW-0378">Hydrolase</keyword>
<dbReference type="HOGENOM" id="CLU_029404_6_0_1"/>
<keyword evidence="7" id="KW-1185">Reference proteome</keyword>
<feature type="domain" description="PPM-type phosphatase" evidence="4">
    <location>
        <begin position="229"/>
        <end position="468"/>
    </location>
</feature>
<dbReference type="PROSITE" id="PS51746">
    <property type="entry name" value="PPM_2"/>
    <property type="match status" value="1"/>
</dbReference>
<dbReference type="Proteomes" id="UP000008810">
    <property type="component" value="Chromosome 1"/>
</dbReference>
<dbReference type="InterPro" id="IPR039123">
    <property type="entry name" value="PPTC7"/>
</dbReference>
<comment type="catalytic activity">
    <reaction evidence="1 3">
        <text>O-phospho-L-seryl-[protein] + H2O = L-seryl-[protein] + phosphate</text>
        <dbReference type="Rhea" id="RHEA:20629"/>
        <dbReference type="Rhea" id="RHEA-COMP:9863"/>
        <dbReference type="Rhea" id="RHEA-COMP:11604"/>
        <dbReference type="ChEBI" id="CHEBI:15377"/>
        <dbReference type="ChEBI" id="CHEBI:29999"/>
        <dbReference type="ChEBI" id="CHEBI:43474"/>
        <dbReference type="ChEBI" id="CHEBI:83421"/>
        <dbReference type="EC" id="3.1.3.16"/>
    </reaction>
</comment>
<dbReference type="OrthoDB" id="60843at2759"/>
<evidence type="ECO:0000313" key="5">
    <source>
        <dbReference type="EMBL" id="KQK12559.1"/>
    </source>
</evidence>
<dbReference type="SMART" id="SM00331">
    <property type="entry name" value="PP2C_SIG"/>
    <property type="match status" value="1"/>
</dbReference>
<dbReference type="Gramene" id="KQK12559">
    <property type="protein sequence ID" value="KQK12559"/>
    <property type="gene ID" value="BRADI_1g04520v3"/>
</dbReference>
<comment type="cofactor">
    <cofactor evidence="3">
        <name>Mg(2+)</name>
        <dbReference type="ChEBI" id="CHEBI:18420"/>
    </cofactor>
</comment>
<reference evidence="5" key="2">
    <citation type="submission" date="2017-06" db="EMBL/GenBank/DDBJ databases">
        <title>WGS assembly of Brachypodium distachyon.</title>
        <authorList>
            <consortium name="The International Brachypodium Initiative"/>
            <person name="Lucas S."/>
            <person name="Harmon-Smith M."/>
            <person name="Lail K."/>
            <person name="Tice H."/>
            <person name="Grimwood J."/>
            <person name="Bruce D."/>
            <person name="Barry K."/>
            <person name="Shu S."/>
            <person name="Lindquist E."/>
            <person name="Wang M."/>
            <person name="Pitluck S."/>
            <person name="Vogel J.P."/>
            <person name="Garvin D.F."/>
            <person name="Mockler T.C."/>
            <person name="Schmutz J."/>
            <person name="Rokhsar D."/>
            <person name="Bevan M.W."/>
        </authorList>
    </citation>
    <scope>NUCLEOTIDE SEQUENCE</scope>
    <source>
        <strain evidence="5">Bd21</strain>
    </source>
</reference>
<keyword evidence="3" id="KW-0904">Protein phosphatase</keyword>
<sequence length="474" mass="50021">MLLAGGGGSSRGGSSHLTSHKELLLGRGGRSFLFGNTWFMLSTYPARLLHTADRRAPAAAFVAAIHRTPCVRSHGTGQGLLQRGIVMAACGYVFGRAELGAAKRQLEKDSSVGNHTSRIVAMGSVGSAARPEVSFKYRGVEYYKKVGANLKCREQWGSARTFWTSAAGPGSKLSFSVEPWTRDLSTSCVAPYSAGATERQHTLDEAVQDKQMDTASDGKSPASKALKLLSGSCYLPHPAKEATGGEDGHFICVDEQAIGVADGVGGWADHGVDAGLYAKELMSKSIGAIKDEPEGAIDPSRVLEKAFISTKARGSSTACIIALTEQGIHAVNLGDSGFIVVRDGRTVLRSPSQQHDFNFTYQLESGGGSDLPSSAEVFRYPVATGDVIIAGTDGLFDNLYTNEITTIVVEAARAGLGAQATAQKIAALARERALDKNRQSPFAAAAQEAGYRFYGGKLDDITVVVSYVTSATTL</sequence>